<keyword evidence="1" id="KW-0645">Protease</keyword>
<name>A0A3B4Z3E1_SERLL</name>
<keyword evidence="3" id="KW-0064">Aspartyl protease</keyword>
<dbReference type="Gene3D" id="1.10.340.70">
    <property type="match status" value="1"/>
</dbReference>
<protein>
    <recommendedName>
        <fullName evidence="11">Gypsy retrotransposon integrase-like protein 1</fullName>
    </recommendedName>
</protein>
<dbReference type="GO" id="GO:0006310">
    <property type="term" value="P:DNA recombination"/>
    <property type="evidence" value="ECO:0007669"/>
    <property type="project" value="UniProtKB-KW"/>
</dbReference>
<dbReference type="InterPro" id="IPR012337">
    <property type="entry name" value="RNaseH-like_sf"/>
</dbReference>
<dbReference type="Proteomes" id="UP000261360">
    <property type="component" value="Unplaced"/>
</dbReference>
<dbReference type="PANTHER" id="PTHR37984:SF5">
    <property type="entry name" value="PROTEIN NYNRIN-LIKE"/>
    <property type="match status" value="1"/>
</dbReference>
<evidence type="ECO:0000256" key="10">
    <source>
        <dbReference type="ARBA" id="ARBA00023172"/>
    </source>
</evidence>
<dbReference type="Pfam" id="PF24626">
    <property type="entry name" value="SH3_Tf2-1"/>
    <property type="match status" value="1"/>
</dbReference>
<dbReference type="GO" id="GO:0015074">
    <property type="term" value="P:DNA integration"/>
    <property type="evidence" value="ECO:0007669"/>
    <property type="project" value="UniProtKB-KW"/>
</dbReference>
<keyword evidence="9" id="KW-0238">DNA-binding</keyword>
<evidence type="ECO:0000256" key="6">
    <source>
        <dbReference type="ARBA" id="ARBA00022908"/>
    </source>
</evidence>
<reference evidence="13" key="1">
    <citation type="submission" date="2025-08" db="UniProtKB">
        <authorList>
            <consortium name="Ensembl"/>
        </authorList>
    </citation>
    <scope>IDENTIFICATION</scope>
</reference>
<dbReference type="GO" id="GO:0006508">
    <property type="term" value="P:proteolysis"/>
    <property type="evidence" value="ECO:0007669"/>
    <property type="project" value="UniProtKB-KW"/>
</dbReference>
<evidence type="ECO:0000256" key="7">
    <source>
        <dbReference type="ARBA" id="ARBA00022918"/>
    </source>
</evidence>
<dbReference type="GeneTree" id="ENSGT01000000214408"/>
<dbReference type="PANTHER" id="PTHR37984">
    <property type="entry name" value="PROTEIN CBG26694"/>
    <property type="match status" value="1"/>
</dbReference>
<dbReference type="Gene3D" id="3.30.420.10">
    <property type="entry name" value="Ribonuclease H-like superfamily/Ribonuclease H"/>
    <property type="match status" value="1"/>
</dbReference>
<evidence type="ECO:0000313" key="14">
    <source>
        <dbReference type="Proteomes" id="UP000261360"/>
    </source>
</evidence>
<dbReference type="Pfam" id="PF17921">
    <property type="entry name" value="Integrase_H2C2"/>
    <property type="match status" value="1"/>
</dbReference>
<feature type="domain" description="Integrase catalytic" evidence="12">
    <location>
        <begin position="123"/>
        <end position="281"/>
    </location>
</feature>
<evidence type="ECO:0000256" key="5">
    <source>
        <dbReference type="ARBA" id="ARBA00022842"/>
    </source>
</evidence>
<dbReference type="Pfam" id="PF00665">
    <property type="entry name" value="rve"/>
    <property type="match status" value="1"/>
</dbReference>
<dbReference type="GO" id="GO:0003887">
    <property type="term" value="F:DNA-directed DNA polymerase activity"/>
    <property type="evidence" value="ECO:0007669"/>
    <property type="project" value="UniProtKB-KW"/>
</dbReference>
<dbReference type="GO" id="GO:0003677">
    <property type="term" value="F:DNA binding"/>
    <property type="evidence" value="ECO:0007669"/>
    <property type="project" value="UniProtKB-KW"/>
</dbReference>
<evidence type="ECO:0000313" key="13">
    <source>
        <dbReference type="Ensembl" id="ENSSLDP00000029584.1"/>
    </source>
</evidence>
<dbReference type="FunFam" id="1.10.340.70:FF:000001">
    <property type="entry name" value="Retrovirus-related Pol polyprotein from transposon gypsy-like Protein"/>
    <property type="match status" value="1"/>
</dbReference>
<keyword evidence="8" id="KW-0239">DNA-directed DNA polymerase</keyword>
<keyword evidence="6" id="KW-0229">DNA integration</keyword>
<dbReference type="InterPro" id="IPR041588">
    <property type="entry name" value="Integrase_H2C2"/>
</dbReference>
<dbReference type="GO" id="GO:0003964">
    <property type="term" value="F:RNA-directed DNA polymerase activity"/>
    <property type="evidence" value="ECO:0007669"/>
    <property type="project" value="UniProtKB-KW"/>
</dbReference>
<evidence type="ECO:0000256" key="3">
    <source>
        <dbReference type="ARBA" id="ARBA00022750"/>
    </source>
</evidence>
<dbReference type="STRING" id="1841481.ENSSLDP00000029584"/>
<dbReference type="InterPro" id="IPR050951">
    <property type="entry name" value="Retrovirus_Pol_polyprotein"/>
</dbReference>
<keyword evidence="14" id="KW-1185">Reference proteome</keyword>
<dbReference type="GO" id="GO:0046872">
    <property type="term" value="F:metal ion binding"/>
    <property type="evidence" value="ECO:0007669"/>
    <property type="project" value="UniProtKB-KW"/>
</dbReference>
<keyword evidence="8" id="KW-0548">Nucleotidyltransferase</keyword>
<keyword evidence="4" id="KW-0378">Hydrolase</keyword>
<evidence type="ECO:0000256" key="4">
    <source>
        <dbReference type="ARBA" id="ARBA00022801"/>
    </source>
</evidence>
<reference evidence="13" key="2">
    <citation type="submission" date="2025-09" db="UniProtKB">
        <authorList>
            <consortium name="Ensembl"/>
        </authorList>
    </citation>
    <scope>IDENTIFICATION</scope>
</reference>
<keyword evidence="5" id="KW-0460">Magnesium</keyword>
<dbReference type="Ensembl" id="ENSSLDT00000030443.1">
    <property type="protein sequence ID" value="ENSSLDP00000029584.1"/>
    <property type="gene ID" value="ENSSLDG00000022822.1"/>
</dbReference>
<proteinExistence type="predicted"/>
<dbReference type="GO" id="GO:0004190">
    <property type="term" value="F:aspartic-type endopeptidase activity"/>
    <property type="evidence" value="ECO:0007669"/>
    <property type="project" value="UniProtKB-KW"/>
</dbReference>
<sequence>MEEQQKDLKVEEILKQLAEGNKRLEQEFVVLEDKLYRKKQLSENQHHYRLYIPHSLVQELLRDYHESPLSGHAGIFKTYKRLYEVAYWPGMWTEVKTFIKRCMVCQSLKADNQKPAGKIQQTKVTFPNEMLGIDLMGPLPRSPQRHEYLLVVVDYFTRWVELTPLRTATAQTVARFLKSEIFTRWGVPDYILSDRGRQFVSEVFRELCAQWTVTPKLTTAYHPQTNMTERVNRTLKSMIASYVDNNHAKWDQYLSEFRFAINSAVQETTGVTPAELQIGRKLNSPLDKVLKAKVWPPNAPAYDVVHQLAQLKADVEENIRKSKQRQLRSYNKKRRDVGFRPRQRVWIRNFPQSHAGKKFTAKLARKWKGPYRVVQQLRPLNYRVVLEDTGEDVRTVHVSNLRPFYPTAEDLEHIERKRMQEIFQESSEDEDFSGFLD</sequence>
<dbReference type="PROSITE" id="PS50994">
    <property type="entry name" value="INTEGRASE"/>
    <property type="match status" value="1"/>
</dbReference>
<dbReference type="AlphaFoldDB" id="A0A3B4Z3E1"/>
<keyword evidence="10" id="KW-0233">DNA recombination</keyword>
<organism evidence="13 14">
    <name type="scientific">Seriola lalandi dorsalis</name>
    <dbReference type="NCBI Taxonomy" id="1841481"/>
    <lineage>
        <taxon>Eukaryota</taxon>
        <taxon>Metazoa</taxon>
        <taxon>Chordata</taxon>
        <taxon>Craniata</taxon>
        <taxon>Vertebrata</taxon>
        <taxon>Euteleostomi</taxon>
        <taxon>Actinopterygii</taxon>
        <taxon>Neopterygii</taxon>
        <taxon>Teleostei</taxon>
        <taxon>Neoteleostei</taxon>
        <taxon>Acanthomorphata</taxon>
        <taxon>Carangaria</taxon>
        <taxon>Carangiformes</taxon>
        <taxon>Carangidae</taxon>
        <taxon>Seriola</taxon>
    </lineage>
</organism>
<evidence type="ECO:0000256" key="1">
    <source>
        <dbReference type="ARBA" id="ARBA00022670"/>
    </source>
</evidence>
<keyword evidence="2" id="KW-0479">Metal-binding</keyword>
<evidence type="ECO:0000256" key="2">
    <source>
        <dbReference type="ARBA" id="ARBA00022723"/>
    </source>
</evidence>
<dbReference type="InterPro" id="IPR036397">
    <property type="entry name" value="RNaseH_sf"/>
</dbReference>
<evidence type="ECO:0000259" key="12">
    <source>
        <dbReference type="PROSITE" id="PS50994"/>
    </source>
</evidence>
<dbReference type="InterPro" id="IPR001584">
    <property type="entry name" value="Integrase_cat-core"/>
</dbReference>
<keyword evidence="8" id="KW-0808">Transferase</keyword>
<accession>A0A3B4Z3E1</accession>
<keyword evidence="7" id="KW-0695">RNA-directed DNA polymerase</keyword>
<evidence type="ECO:0000256" key="11">
    <source>
        <dbReference type="ARBA" id="ARBA00039658"/>
    </source>
</evidence>
<evidence type="ECO:0000256" key="9">
    <source>
        <dbReference type="ARBA" id="ARBA00023125"/>
    </source>
</evidence>
<dbReference type="FunFam" id="3.30.420.10:FF:000032">
    <property type="entry name" value="Retrovirus-related Pol polyprotein from transposon 297-like Protein"/>
    <property type="match status" value="1"/>
</dbReference>
<evidence type="ECO:0000256" key="8">
    <source>
        <dbReference type="ARBA" id="ARBA00022932"/>
    </source>
</evidence>
<dbReference type="InterPro" id="IPR056924">
    <property type="entry name" value="SH3_Tf2-1"/>
</dbReference>
<dbReference type="SUPFAM" id="SSF53098">
    <property type="entry name" value="Ribonuclease H-like"/>
    <property type="match status" value="1"/>
</dbReference>